<keyword evidence="5" id="KW-0547">Nucleotide-binding</keyword>
<dbReference type="GO" id="GO:0005524">
    <property type="term" value="F:ATP binding"/>
    <property type="evidence" value="ECO:0007669"/>
    <property type="project" value="UniProtKB-KW"/>
</dbReference>
<dbReference type="CDD" id="cd06627">
    <property type="entry name" value="STKc_Cdc7_like"/>
    <property type="match status" value="1"/>
</dbReference>
<feature type="compositionally biased region" description="Basic residues" evidence="11">
    <location>
        <begin position="1560"/>
        <end position="1570"/>
    </location>
</feature>
<evidence type="ECO:0000256" key="7">
    <source>
        <dbReference type="ARBA" id="ARBA00022840"/>
    </source>
</evidence>
<comment type="similarity">
    <text evidence="8">Belongs to the protein kinase superfamily. STE Ser/Thr protein kinase family.</text>
</comment>
<dbReference type="PROSITE" id="PS50011">
    <property type="entry name" value="PROTEIN_KINASE_DOM"/>
    <property type="match status" value="1"/>
</dbReference>
<dbReference type="InterPro" id="IPR000719">
    <property type="entry name" value="Prot_kinase_dom"/>
</dbReference>
<dbReference type="InterPro" id="IPR016024">
    <property type="entry name" value="ARM-type_fold"/>
</dbReference>
<feature type="compositionally biased region" description="Polar residues" evidence="11">
    <location>
        <begin position="365"/>
        <end position="399"/>
    </location>
</feature>
<keyword evidence="4" id="KW-0479">Metal-binding</keyword>
<dbReference type="SUPFAM" id="SSF48371">
    <property type="entry name" value="ARM repeat"/>
    <property type="match status" value="2"/>
</dbReference>
<keyword evidence="2" id="KW-0723">Serine/threonine-protein kinase</keyword>
<dbReference type="PANTHER" id="PTHR24361">
    <property type="entry name" value="MITOGEN-ACTIVATED KINASE KINASE KINASE"/>
    <property type="match status" value="1"/>
</dbReference>
<proteinExistence type="inferred from homology"/>
<comment type="catalytic activity">
    <reaction evidence="9">
        <text>L-threonyl-[protein] + ATP = O-phospho-L-threonyl-[protein] + ADP + H(+)</text>
        <dbReference type="Rhea" id="RHEA:46608"/>
        <dbReference type="Rhea" id="RHEA-COMP:11060"/>
        <dbReference type="Rhea" id="RHEA-COMP:11605"/>
        <dbReference type="ChEBI" id="CHEBI:15378"/>
        <dbReference type="ChEBI" id="CHEBI:30013"/>
        <dbReference type="ChEBI" id="CHEBI:30616"/>
        <dbReference type="ChEBI" id="CHEBI:61977"/>
        <dbReference type="ChEBI" id="CHEBI:456216"/>
        <dbReference type="EC" id="2.7.11.1"/>
    </reaction>
</comment>
<feature type="compositionally biased region" description="Low complexity" evidence="11">
    <location>
        <begin position="1525"/>
        <end position="1536"/>
    </location>
</feature>
<feature type="region of interest" description="Disordered" evidence="11">
    <location>
        <begin position="1525"/>
        <end position="1589"/>
    </location>
</feature>
<feature type="region of interest" description="Disordered" evidence="11">
    <location>
        <begin position="602"/>
        <end position="648"/>
    </location>
</feature>
<comment type="catalytic activity">
    <reaction evidence="10">
        <text>L-seryl-[protein] + ATP = O-phospho-L-seryl-[protein] + ADP + H(+)</text>
        <dbReference type="Rhea" id="RHEA:17989"/>
        <dbReference type="Rhea" id="RHEA-COMP:9863"/>
        <dbReference type="Rhea" id="RHEA-COMP:11604"/>
        <dbReference type="ChEBI" id="CHEBI:15378"/>
        <dbReference type="ChEBI" id="CHEBI:29999"/>
        <dbReference type="ChEBI" id="CHEBI:30616"/>
        <dbReference type="ChEBI" id="CHEBI:83421"/>
        <dbReference type="ChEBI" id="CHEBI:456216"/>
        <dbReference type="EC" id="2.7.11.1"/>
    </reaction>
</comment>
<evidence type="ECO:0000256" key="2">
    <source>
        <dbReference type="ARBA" id="ARBA00022527"/>
    </source>
</evidence>
<organism evidence="13 14">
    <name type="scientific">Gigaspora rosea</name>
    <dbReference type="NCBI Taxonomy" id="44941"/>
    <lineage>
        <taxon>Eukaryota</taxon>
        <taxon>Fungi</taxon>
        <taxon>Fungi incertae sedis</taxon>
        <taxon>Mucoromycota</taxon>
        <taxon>Glomeromycotina</taxon>
        <taxon>Glomeromycetes</taxon>
        <taxon>Diversisporales</taxon>
        <taxon>Gigasporaceae</taxon>
        <taxon>Gigaspora</taxon>
    </lineage>
</organism>
<dbReference type="Gene3D" id="1.25.10.10">
    <property type="entry name" value="Leucine-rich Repeat Variant"/>
    <property type="match status" value="2"/>
</dbReference>
<dbReference type="Pfam" id="PF00069">
    <property type="entry name" value="Pkinase"/>
    <property type="match status" value="1"/>
</dbReference>
<evidence type="ECO:0000256" key="3">
    <source>
        <dbReference type="ARBA" id="ARBA00022679"/>
    </source>
</evidence>
<evidence type="ECO:0000313" key="14">
    <source>
        <dbReference type="Proteomes" id="UP000266673"/>
    </source>
</evidence>
<keyword evidence="3" id="KW-0808">Transferase</keyword>
<dbReference type="EMBL" id="QKWP01001635">
    <property type="protein sequence ID" value="RIB07567.1"/>
    <property type="molecule type" value="Genomic_DNA"/>
</dbReference>
<feature type="region of interest" description="Disordered" evidence="11">
    <location>
        <begin position="1436"/>
        <end position="1464"/>
    </location>
</feature>
<dbReference type="Proteomes" id="UP000266673">
    <property type="component" value="Unassembled WGS sequence"/>
</dbReference>
<feature type="compositionally biased region" description="Low complexity" evidence="11">
    <location>
        <begin position="1357"/>
        <end position="1395"/>
    </location>
</feature>
<evidence type="ECO:0000256" key="8">
    <source>
        <dbReference type="ARBA" id="ARBA00025754"/>
    </source>
</evidence>
<feature type="region of interest" description="Disordered" evidence="11">
    <location>
        <begin position="1309"/>
        <end position="1416"/>
    </location>
</feature>
<evidence type="ECO:0000256" key="1">
    <source>
        <dbReference type="ARBA" id="ARBA00012513"/>
    </source>
</evidence>
<feature type="region of interest" description="Disordered" evidence="11">
    <location>
        <begin position="300"/>
        <end position="414"/>
    </location>
</feature>
<protein>
    <recommendedName>
        <fullName evidence="1">non-specific serine/threonine protein kinase</fullName>
        <ecNumber evidence="1">2.7.11.1</ecNumber>
    </recommendedName>
</protein>
<feature type="domain" description="Protein kinase" evidence="12">
    <location>
        <begin position="18"/>
        <end position="265"/>
    </location>
</feature>
<evidence type="ECO:0000256" key="6">
    <source>
        <dbReference type="ARBA" id="ARBA00022777"/>
    </source>
</evidence>
<reference evidence="13 14" key="1">
    <citation type="submission" date="2018-06" db="EMBL/GenBank/DDBJ databases">
        <title>Comparative genomics reveals the genomic features of Rhizophagus irregularis, R. cerebriforme, R. diaphanum and Gigaspora rosea, and their symbiotic lifestyle signature.</title>
        <authorList>
            <person name="Morin E."/>
            <person name="San Clemente H."/>
            <person name="Chen E.C.H."/>
            <person name="De La Providencia I."/>
            <person name="Hainaut M."/>
            <person name="Kuo A."/>
            <person name="Kohler A."/>
            <person name="Murat C."/>
            <person name="Tang N."/>
            <person name="Roy S."/>
            <person name="Loubradou J."/>
            <person name="Henrissat B."/>
            <person name="Grigoriev I.V."/>
            <person name="Corradi N."/>
            <person name="Roux C."/>
            <person name="Martin F.M."/>
        </authorList>
    </citation>
    <scope>NUCLEOTIDE SEQUENCE [LARGE SCALE GENOMIC DNA]</scope>
    <source>
        <strain evidence="13 14">DAOM 194757</strain>
    </source>
</reference>
<dbReference type="GO" id="GO:0005737">
    <property type="term" value="C:cytoplasm"/>
    <property type="evidence" value="ECO:0007669"/>
    <property type="project" value="TreeGrafter"/>
</dbReference>
<dbReference type="OrthoDB" id="8693905at2759"/>
<dbReference type="GO" id="GO:0046872">
    <property type="term" value="F:metal ion binding"/>
    <property type="evidence" value="ECO:0007669"/>
    <property type="project" value="UniProtKB-KW"/>
</dbReference>
<dbReference type="SMART" id="SM00220">
    <property type="entry name" value="S_TKc"/>
    <property type="match status" value="1"/>
</dbReference>
<keyword evidence="7" id="KW-0067">ATP-binding</keyword>
<keyword evidence="6" id="KW-0418">Kinase</keyword>
<evidence type="ECO:0000256" key="9">
    <source>
        <dbReference type="ARBA" id="ARBA00047899"/>
    </source>
</evidence>
<dbReference type="EC" id="2.7.11.1" evidence="1"/>
<evidence type="ECO:0000256" key="4">
    <source>
        <dbReference type="ARBA" id="ARBA00022723"/>
    </source>
</evidence>
<feature type="compositionally biased region" description="Low complexity" evidence="11">
    <location>
        <begin position="635"/>
        <end position="646"/>
    </location>
</feature>
<feature type="region of interest" description="Disordered" evidence="11">
    <location>
        <begin position="429"/>
        <end position="460"/>
    </location>
</feature>
<dbReference type="Gene3D" id="1.10.510.10">
    <property type="entry name" value="Transferase(Phosphotransferase) domain 1"/>
    <property type="match status" value="1"/>
</dbReference>
<feature type="compositionally biased region" description="Acidic residues" evidence="11">
    <location>
        <begin position="403"/>
        <end position="414"/>
    </location>
</feature>
<gene>
    <name evidence="13" type="ORF">C2G38_2252555</name>
</gene>
<feature type="compositionally biased region" description="Low complexity" evidence="11">
    <location>
        <begin position="1338"/>
        <end position="1349"/>
    </location>
</feature>
<evidence type="ECO:0000256" key="10">
    <source>
        <dbReference type="ARBA" id="ARBA00048679"/>
    </source>
</evidence>
<comment type="caution">
    <text evidence="13">The sequence shown here is derived from an EMBL/GenBank/DDBJ whole genome shotgun (WGS) entry which is preliminary data.</text>
</comment>
<dbReference type="PANTHER" id="PTHR24361:SF433">
    <property type="entry name" value="PROTEIN KINASE DOMAIN-CONTAINING PROTEIN"/>
    <property type="match status" value="1"/>
</dbReference>
<feature type="compositionally biased region" description="Low complexity" evidence="11">
    <location>
        <begin position="337"/>
        <end position="356"/>
    </location>
</feature>
<keyword evidence="14" id="KW-1185">Reference proteome</keyword>
<dbReference type="GO" id="GO:0004674">
    <property type="term" value="F:protein serine/threonine kinase activity"/>
    <property type="evidence" value="ECO:0007669"/>
    <property type="project" value="UniProtKB-KW"/>
</dbReference>
<feature type="compositionally biased region" description="Low complexity" evidence="11">
    <location>
        <begin position="1439"/>
        <end position="1460"/>
    </location>
</feature>
<dbReference type="SUPFAM" id="SSF56112">
    <property type="entry name" value="Protein kinase-like (PK-like)"/>
    <property type="match status" value="1"/>
</dbReference>
<feature type="compositionally biased region" description="Low complexity" evidence="11">
    <location>
        <begin position="606"/>
        <end position="615"/>
    </location>
</feature>
<evidence type="ECO:0000313" key="13">
    <source>
        <dbReference type="EMBL" id="RIB07567.1"/>
    </source>
</evidence>
<dbReference type="InterPro" id="IPR053235">
    <property type="entry name" value="Ser_Thr_kinase"/>
</dbReference>
<dbReference type="FunFam" id="1.10.510.10:FF:000946">
    <property type="entry name" value="Probable serine/threonine-protein kinase DDB_G0284251"/>
    <property type="match status" value="1"/>
</dbReference>
<name>A0A397UES6_9GLOM</name>
<evidence type="ECO:0000256" key="5">
    <source>
        <dbReference type="ARBA" id="ARBA00022741"/>
    </source>
</evidence>
<sequence>MGPKPINTKPVGQTIGKYQLGECLGKGAVSSVYRALNWETGEAVAVKQVKLSSIPKSELTFIMTEIELLKNLNHPNIVKYKDYVKSKEHLNIILEFCENGSLHNICRKFGKFPESLVAVYIRQVLEGLRYLHDQGVIHRDIKGANILATKEGLVKLADFGVATTKSDANVVGSPYWMAPEIIELSGATTSSDIWSVGCVVVELLEGKPPYHHLDPMPALFRIVQDEHPPLPETASPVVKDFLMQCFQKDSNLRVSAKKLLKHPWIVSIQKKNGDTLQQSKLSTEYADAVKSVQEWNEALKGAKFKPSSPSHRRRRSESLRLTATMPTKLSRHQFHHNSPFGNNNNNNNSPSLSESPPKMPDCTPQVENSDLVNVMPFNNSSDLITPSSTSTSQQHNRLSVTIEPEDEGDNWDDDFVDSIPFSKIANIQSKHSNHKSSDEDDLQSIRPNLFKNGRDKTKKLSDKDNKLFEKFPLDNKEGNIQKKLPQNKSLKQYERILREKKQQEIVTNNKELEKEKIERITDDIIEDKSEENNDDWESMQDTVIHIKSKNLNKSNNIEGSKVLLAKPPIVSPITKSIEISKNNKSRPENPALKSIIKHHARAHSANSIPSPINSSQNGSEVRVSRPLPPLPTHKSTSSTVSATATSLPSRRTNVFQPVSQIDMSSKQQTFNRVVTSLPMLSPEGNQDDSQNSNEIQQYYESDDDDYNKAFGEDEDDGFNNTLKLNTLLSSNSWFGNDYSDEDDPFAEMEENFDEMDINVHIARDKYARACSRLEELINALQPNESEDRLVISCVQIIDLLTEHKELKSHFIIFHGVIPIIEMLEICSYASVLSRLLKIVNIIISSNINLQENLCLVGGIPVIMNFTSKRYPYEIRVEAAIFIRQICHTSPVILQMFISCRGLKVLVEFLQEDYNEHKELIWIAVNGIYGVFELQSPTPKNDFCRLLAKNGLLDPLAVMLHHVISDKDPSACVYVERIVNIFLMFSQGDAYVKEVMATRTRIVTRIFDNLDKLPPNLTVAMLKCVKNISMNSNTLEALQRAKAIQVLTTILDKQGPPYVTEISNQVLNTMFNLCRINKSRQEEAAKAGIIPHLKYFASNKTPLKQFALPILCDMAHTGQVCRDLLWKHNILQLYLDLLVDPFYQVNALEAILAWIQEETSKVESVLLIPKNIELILEAFIMAKANSFENILEPLHIITQLSTSIAFALAQPKFFKRLLHRLGHPKPVVRLNLLRILRSICDVHPQREAIAERYGLFEITSRMSREDPAVLIRELAREILSQGYFSTSIIKKNSNNEITINKKEPRIIEENDTNLSDVEDNDARDDISLQEDISSRRRALSSPPSSYTPSTLRSNTQRPLSTSSLSPSIVSYQQGSKSSTSSQSIKTPPSSVTSMSSSRRKHRMSWSSHIPIPDVTNIEGSTIETSTNLHNENESRLQQISSTSNASTTSLDSSTTSLDSSLPFPYQHIRKRDSSRKIRALSHNRSYNSQNINSNEIVEHYQNRESHSTINLSSSGMKNVSVVGSTNGSANSSLSKSSHPGGVFGWLKRRVSKDGSTSGKPGKTKGIKKANSKSKLQESMIIFSDEKSDEK</sequence>
<dbReference type="FunFam" id="1.25.10.10:FF:000583">
    <property type="entry name" value="MAP3K epsilon protein kinase 1"/>
    <property type="match status" value="1"/>
</dbReference>
<dbReference type="STRING" id="44941.A0A397UES6"/>
<dbReference type="InterPro" id="IPR011989">
    <property type="entry name" value="ARM-like"/>
</dbReference>
<dbReference type="InterPro" id="IPR011009">
    <property type="entry name" value="Kinase-like_dom_sf"/>
</dbReference>
<evidence type="ECO:0000256" key="11">
    <source>
        <dbReference type="SAM" id="MobiDB-lite"/>
    </source>
</evidence>
<evidence type="ECO:0000259" key="12">
    <source>
        <dbReference type="PROSITE" id="PS50011"/>
    </source>
</evidence>
<accession>A0A397UES6</accession>